<feature type="transmembrane region" description="Helical" evidence="1">
    <location>
        <begin position="84"/>
        <end position="106"/>
    </location>
</feature>
<dbReference type="Gene3D" id="1.10.10.10">
    <property type="entry name" value="Winged helix-like DNA-binding domain superfamily/Winged helix DNA-binding domain"/>
    <property type="match status" value="2"/>
</dbReference>
<reference evidence="2" key="1">
    <citation type="submission" date="2022-12" db="EMBL/GenBank/DDBJ databases">
        <title>Isolation and characterisation of novel Methanocorpusculum spp. from native Australian herbivores indicates the genus is ancestrally host-associated.</title>
        <authorList>
            <person name="Volmer J.G."/>
            <person name="Soo R.M."/>
            <person name="Evans P.N."/>
            <person name="Hoedt E.C."/>
            <person name="Astorga Alsina A.L."/>
            <person name="Woodcroft B.J."/>
            <person name="Tyson G.W."/>
            <person name="Hugenholtz P."/>
            <person name="Morrison M."/>
        </authorList>
    </citation>
    <scope>NUCLEOTIDE SEQUENCE</scope>
    <source>
        <strain evidence="2">CW153</strain>
    </source>
</reference>
<protein>
    <submittedName>
        <fullName evidence="2">Winged helix-turn-helix transcriptional regulator</fullName>
    </submittedName>
</protein>
<gene>
    <name evidence="2" type="ORF">O0S09_08995</name>
</gene>
<dbReference type="PANTHER" id="PTHR36216:SF1">
    <property type="entry name" value="HTH ARSR-TYPE DOMAIN-CONTAINING PROTEIN"/>
    <property type="match status" value="1"/>
</dbReference>
<name>A0ABT4INQ2_9EURY</name>
<dbReference type="PANTHER" id="PTHR36216">
    <property type="entry name" value="TRANSCRIPTIONAL REGULATOR, TRMB"/>
    <property type="match status" value="1"/>
</dbReference>
<evidence type="ECO:0000313" key="2">
    <source>
        <dbReference type="EMBL" id="MCZ0863380.1"/>
    </source>
</evidence>
<dbReference type="InterPro" id="IPR036388">
    <property type="entry name" value="WH-like_DNA-bd_sf"/>
</dbReference>
<organism evidence="2 3">
    <name type="scientific">Methanocorpusculum vombati</name>
    <dbReference type="NCBI Taxonomy" id="3002864"/>
    <lineage>
        <taxon>Archaea</taxon>
        <taxon>Methanobacteriati</taxon>
        <taxon>Methanobacteriota</taxon>
        <taxon>Stenosarchaea group</taxon>
        <taxon>Methanomicrobia</taxon>
        <taxon>Methanomicrobiales</taxon>
        <taxon>Methanocorpusculaceae</taxon>
        <taxon>Methanocorpusculum</taxon>
    </lineage>
</organism>
<keyword evidence="1" id="KW-0812">Transmembrane</keyword>
<proteinExistence type="predicted"/>
<accession>A0ABT4INQ2</accession>
<sequence>MRYIALITFLFLLIVSPIITVSANDQTMHYYSSLDDVTVHPAPIEFSGEGDSFVIKEVNWRNPLNELRYILTLGYTRTYGFPPLLVIECLAFLTIVLGAGALTLLTTRGKLPDDPKSRTMILYNTIKEHPGTTLSELQELTGHSRGSVSVNLHRLDLNAKIQKSVRNGTTRYYIASIPEDEINGFLRKVATREKPQKIFETIISTPGISQKELHETTKIPKTTLQWHLAQLAKYEIIKSTRDRNTIHYSVIPDYILLYNHILEEGKQNKKETEGQNPENNRDL</sequence>
<comment type="caution">
    <text evidence="2">The sequence shown here is derived from an EMBL/GenBank/DDBJ whole genome shotgun (WGS) entry which is preliminary data.</text>
</comment>
<dbReference type="EMBL" id="JAPTGC010000018">
    <property type="protein sequence ID" value="MCZ0863380.1"/>
    <property type="molecule type" value="Genomic_DNA"/>
</dbReference>
<evidence type="ECO:0000256" key="1">
    <source>
        <dbReference type="SAM" id="Phobius"/>
    </source>
</evidence>
<dbReference type="InterPro" id="IPR036390">
    <property type="entry name" value="WH_DNA-bd_sf"/>
</dbReference>
<keyword evidence="1" id="KW-0472">Membrane</keyword>
<dbReference type="RefSeq" id="WP_268923643.1">
    <property type="nucleotide sequence ID" value="NZ_JAPTGC010000018.1"/>
</dbReference>
<dbReference type="Pfam" id="PF13412">
    <property type="entry name" value="HTH_24"/>
    <property type="match status" value="1"/>
</dbReference>
<evidence type="ECO:0000313" key="3">
    <source>
        <dbReference type="Proteomes" id="UP001141336"/>
    </source>
</evidence>
<keyword evidence="3" id="KW-1185">Reference proteome</keyword>
<dbReference type="Proteomes" id="UP001141336">
    <property type="component" value="Unassembled WGS sequence"/>
</dbReference>
<keyword evidence="1" id="KW-1133">Transmembrane helix</keyword>
<dbReference type="SUPFAM" id="SSF46785">
    <property type="entry name" value="Winged helix' DNA-binding domain"/>
    <property type="match status" value="1"/>
</dbReference>